<dbReference type="EMBL" id="GHBP01000481">
    <property type="protein sequence ID" value="NDJ92327.1"/>
    <property type="molecule type" value="Transcribed_RNA"/>
</dbReference>
<dbReference type="GO" id="GO:0007229">
    <property type="term" value="P:integrin-mediated signaling pathway"/>
    <property type="evidence" value="ECO:0007669"/>
    <property type="project" value="UniProtKB-KW"/>
</dbReference>
<name>A0A6G3ME85_HENSL</name>
<dbReference type="PANTHER" id="PTHR11905:SF248">
    <property type="entry name" value="DISINTEGRIN AND METALLOPROTEINASE DOMAIN-CONTAINING PROTEIN UNC-71"/>
    <property type="match status" value="1"/>
</dbReference>
<evidence type="ECO:0000259" key="2">
    <source>
        <dbReference type="PROSITE" id="PS50215"/>
    </source>
</evidence>
<dbReference type="GO" id="GO:0006509">
    <property type="term" value="P:membrane protein ectodomain proteolysis"/>
    <property type="evidence" value="ECO:0007669"/>
    <property type="project" value="TreeGrafter"/>
</dbReference>
<dbReference type="PANTHER" id="PTHR11905">
    <property type="entry name" value="ADAM A DISINTEGRIN AND METALLOPROTEASE DOMAIN"/>
    <property type="match status" value="1"/>
</dbReference>
<evidence type="ECO:0000313" key="3">
    <source>
        <dbReference type="EMBL" id="NDJ92327.1"/>
    </source>
</evidence>
<dbReference type="Pfam" id="PF01421">
    <property type="entry name" value="Reprolysin"/>
    <property type="match status" value="1"/>
</dbReference>
<keyword evidence="3" id="KW-0401">Integrin</keyword>
<dbReference type="InterPro" id="IPR001590">
    <property type="entry name" value="Peptidase_M12B"/>
</dbReference>
<organism evidence="3">
    <name type="scientific">Henneguya salminicola</name>
    <name type="common">Myxosporean</name>
    <dbReference type="NCBI Taxonomy" id="69463"/>
    <lineage>
        <taxon>Eukaryota</taxon>
        <taxon>Metazoa</taxon>
        <taxon>Cnidaria</taxon>
        <taxon>Myxozoa</taxon>
        <taxon>Myxosporea</taxon>
        <taxon>Bivalvulida</taxon>
        <taxon>Platysporina</taxon>
        <taxon>Myxobolidae</taxon>
        <taxon>Henneguya</taxon>
    </lineage>
</organism>
<dbReference type="AlphaFoldDB" id="A0A6G3ME85"/>
<dbReference type="Gene3D" id="3.40.390.10">
    <property type="entry name" value="Collagenase (Catalytic Domain)"/>
    <property type="match status" value="1"/>
</dbReference>
<comment type="caution">
    <text evidence="1">Lacks conserved residue(s) required for the propagation of feature annotation.</text>
</comment>
<feature type="active site" evidence="1">
    <location>
        <position position="49"/>
    </location>
</feature>
<dbReference type="InterPro" id="IPR024079">
    <property type="entry name" value="MetalloPept_cat_dom_sf"/>
</dbReference>
<reference evidence="3" key="1">
    <citation type="submission" date="2018-11" db="EMBL/GenBank/DDBJ databases">
        <title>Henneguya salminicola genome and transcriptome.</title>
        <authorList>
            <person name="Yahalomi D."/>
            <person name="Atkinson S.D."/>
            <person name="Neuhof M."/>
            <person name="Chang E.S."/>
            <person name="Philippe H."/>
            <person name="Cartwright P."/>
            <person name="Bartholomew J.L."/>
            <person name="Huchon D."/>
        </authorList>
    </citation>
    <scope>NUCLEOTIDE SEQUENCE</scope>
    <source>
        <strain evidence="3">Hz1</strain>
        <tissue evidence="3">Whole</tissue>
    </source>
</reference>
<evidence type="ECO:0000256" key="1">
    <source>
        <dbReference type="PROSITE-ProRule" id="PRU00276"/>
    </source>
</evidence>
<sequence>MPQRDISHPTYIGISNIGKVCSASGIAILDLCRRSEFNPKRAGETLAHELGHILGLNDIKDSDKNCKCGTPGLYFCLMYSSDDQWYGKYPRSFTDCEMKNIKNNLKNYQCLSAKYIAPRLYETCGDGVVGEGEDCDSGYLDIFL</sequence>
<protein>
    <submittedName>
        <fullName evidence="3">Disintegrin and metalloproteinase domain-containing protein 25 (Trinotate prediction)</fullName>
    </submittedName>
</protein>
<proteinExistence type="predicted"/>
<feature type="domain" description="Peptidase M12B" evidence="2">
    <location>
        <begin position="1"/>
        <end position="109"/>
    </location>
</feature>
<dbReference type="PROSITE" id="PS50215">
    <property type="entry name" value="ADAM_MEPRO"/>
    <property type="match status" value="1"/>
</dbReference>
<dbReference type="GO" id="GO:0004222">
    <property type="term" value="F:metalloendopeptidase activity"/>
    <property type="evidence" value="ECO:0007669"/>
    <property type="project" value="InterPro"/>
</dbReference>
<dbReference type="SUPFAM" id="SSF55486">
    <property type="entry name" value="Metalloproteases ('zincins'), catalytic domain"/>
    <property type="match status" value="1"/>
</dbReference>
<accession>A0A6G3ME85</accession>